<proteinExistence type="inferred from homology"/>
<dbReference type="SUPFAM" id="SSF64518">
    <property type="entry name" value="Phase 1 flagellin"/>
    <property type="match status" value="1"/>
</dbReference>
<name>A0ABX7T5U4_9SPHN</name>
<organism evidence="6 7">
    <name type="scientific">Parasphingorhabdus cellanae</name>
    <dbReference type="NCBI Taxonomy" id="2806553"/>
    <lineage>
        <taxon>Bacteria</taxon>
        <taxon>Pseudomonadati</taxon>
        <taxon>Pseudomonadota</taxon>
        <taxon>Alphaproteobacteria</taxon>
        <taxon>Sphingomonadales</taxon>
        <taxon>Sphingomonadaceae</taxon>
        <taxon>Parasphingorhabdus</taxon>
    </lineage>
</organism>
<feature type="domain" description="Flagellin N-terminal" evidence="5">
    <location>
        <begin position="24"/>
        <end position="138"/>
    </location>
</feature>
<dbReference type="Pfam" id="PF00669">
    <property type="entry name" value="Flagellin_N"/>
    <property type="match status" value="1"/>
</dbReference>
<dbReference type="PANTHER" id="PTHR42792">
    <property type="entry name" value="FLAGELLIN"/>
    <property type="match status" value="1"/>
</dbReference>
<keyword evidence="4" id="KW-0975">Bacterial flagellum</keyword>
<dbReference type="Gene3D" id="1.20.1330.10">
    <property type="entry name" value="f41 fragment of flagellin, N-terminal domain"/>
    <property type="match status" value="1"/>
</dbReference>
<evidence type="ECO:0000313" key="6">
    <source>
        <dbReference type="EMBL" id="QTD56501.1"/>
    </source>
</evidence>
<evidence type="ECO:0000256" key="3">
    <source>
        <dbReference type="ARBA" id="ARBA00005709"/>
    </source>
</evidence>
<evidence type="ECO:0000256" key="1">
    <source>
        <dbReference type="ARBA" id="ARBA00004365"/>
    </source>
</evidence>
<dbReference type="EMBL" id="CP071794">
    <property type="protein sequence ID" value="QTD56501.1"/>
    <property type="molecule type" value="Genomic_DNA"/>
</dbReference>
<evidence type="ECO:0000259" key="5">
    <source>
        <dbReference type="Pfam" id="PF00669"/>
    </source>
</evidence>
<evidence type="ECO:0000313" key="7">
    <source>
        <dbReference type="Proteomes" id="UP000663923"/>
    </source>
</evidence>
<gene>
    <name evidence="6" type="ORF">J4G78_02580</name>
</gene>
<keyword evidence="7" id="KW-1185">Reference proteome</keyword>
<sequence>MMQSVNRNRAPSAIVLQNDLAQLIADRQQQIATRRRLERASEDPAAWSQISNVAKVQSSMDAWLRNIDRGLSIAAQADGAMKDISSRLIRAKELLVQASSETISQADRDTIAEEIEGIGDTISDLLGQDNAFGRPLFSNGIPIEIPIDDTAVVTAAPSQTDFNTLAPLVTIIAATIRTGTAAQRSALLTPLDTEISTLANVMGKHGIQGDKLKQGAARLEDRKIDVSEYRTTLEETDLTLAITEVQKMLISLEAAQAAYARIEQSSLFDQLR</sequence>
<dbReference type="Proteomes" id="UP000663923">
    <property type="component" value="Chromosome"/>
</dbReference>
<protein>
    <recommendedName>
        <fullName evidence="5">Flagellin N-terminal domain-containing protein</fullName>
    </recommendedName>
</protein>
<evidence type="ECO:0000256" key="4">
    <source>
        <dbReference type="ARBA" id="ARBA00023143"/>
    </source>
</evidence>
<dbReference type="InterPro" id="IPR001029">
    <property type="entry name" value="Flagellin_N"/>
</dbReference>
<evidence type="ECO:0000256" key="2">
    <source>
        <dbReference type="ARBA" id="ARBA00004613"/>
    </source>
</evidence>
<dbReference type="InterPro" id="IPR001492">
    <property type="entry name" value="Flagellin"/>
</dbReference>
<dbReference type="PANTHER" id="PTHR42792:SF1">
    <property type="entry name" value="FLAGELLAR HOOK-ASSOCIATED PROTEIN 3"/>
    <property type="match status" value="1"/>
</dbReference>
<comment type="subcellular location">
    <subcellularLocation>
        <location evidence="1">Bacterial flagellum</location>
    </subcellularLocation>
    <subcellularLocation>
        <location evidence="2">Secreted</location>
    </subcellularLocation>
</comment>
<accession>A0ABX7T5U4</accession>
<reference evidence="6 7" key="1">
    <citation type="submission" date="2021-03" db="EMBL/GenBank/DDBJ databases">
        <title>Complete genome of Parasphingorhabdus_sp.JHSY0214.</title>
        <authorList>
            <person name="Yoo J.H."/>
            <person name="Bae J.W."/>
        </authorList>
    </citation>
    <scope>NUCLEOTIDE SEQUENCE [LARGE SCALE GENOMIC DNA]</scope>
    <source>
        <strain evidence="6 7">JHSY0214</strain>
    </source>
</reference>
<dbReference type="RefSeq" id="WP_207988321.1">
    <property type="nucleotide sequence ID" value="NZ_CP071794.1"/>
</dbReference>
<comment type="similarity">
    <text evidence="3">Belongs to the bacterial flagellin family.</text>
</comment>